<comment type="similarity">
    <text evidence="1 4 7">Belongs to the aldehyde dehydrogenase family.</text>
</comment>
<keyword evidence="2 4" id="KW-0560">Oxidoreductase</keyword>
<dbReference type="InterPro" id="IPR016162">
    <property type="entry name" value="Ald_DH_N"/>
</dbReference>
<gene>
    <name evidence="9" type="ordered locus">GNIT_0627</name>
</gene>
<dbReference type="InterPro" id="IPR015590">
    <property type="entry name" value="Aldehyde_DH_dom"/>
</dbReference>
<dbReference type="PIRSF" id="PIRSF036492">
    <property type="entry name" value="ALDH"/>
    <property type="match status" value="1"/>
</dbReference>
<evidence type="ECO:0000313" key="10">
    <source>
        <dbReference type="Proteomes" id="UP000009282"/>
    </source>
</evidence>
<dbReference type="OrthoDB" id="9812625at2"/>
<dbReference type="GO" id="GO:0004029">
    <property type="term" value="F:aldehyde dehydrogenase (NAD+) activity"/>
    <property type="evidence" value="ECO:0007669"/>
    <property type="project" value="TreeGrafter"/>
</dbReference>
<dbReference type="KEGG" id="gni:GNIT_0627"/>
<proteinExistence type="inferred from homology"/>
<protein>
    <recommendedName>
        <fullName evidence="4">Aldehyde dehydrogenase</fullName>
    </recommendedName>
</protein>
<dbReference type="eggNOG" id="COG1012">
    <property type="taxonomic scope" value="Bacteria"/>
</dbReference>
<accession>G4QEL7</accession>
<dbReference type="InterPro" id="IPR029510">
    <property type="entry name" value="Ald_DH_CS_GLU"/>
</dbReference>
<feature type="active site" evidence="5">
    <location>
        <position position="257"/>
    </location>
</feature>
<evidence type="ECO:0000256" key="4">
    <source>
        <dbReference type="PIRNR" id="PIRNR036492"/>
    </source>
</evidence>
<dbReference type="SUPFAM" id="SSF53720">
    <property type="entry name" value="ALDH-like"/>
    <property type="match status" value="1"/>
</dbReference>
<dbReference type="HOGENOM" id="CLU_005391_3_1_6"/>
<evidence type="ECO:0000256" key="7">
    <source>
        <dbReference type="RuleBase" id="RU003345"/>
    </source>
</evidence>
<keyword evidence="3" id="KW-0520">NAD</keyword>
<dbReference type="FunFam" id="3.40.309.10:FF:000003">
    <property type="entry name" value="Aldehyde dehydrogenase"/>
    <property type="match status" value="1"/>
</dbReference>
<dbReference type="PANTHER" id="PTHR43570">
    <property type="entry name" value="ALDEHYDE DEHYDROGENASE"/>
    <property type="match status" value="1"/>
</dbReference>
<evidence type="ECO:0000256" key="6">
    <source>
        <dbReference type="PROSITE-ProRule" id="PRU10007"/>
    </source>
</evidence>
<dbReference type="InterPro" id="IPR012394">
    <property type="entry name" value="Aldehyde_DH_NAD(P)"/>
</dbReference>
<evidence type="ECO:0000256" key="5">
    <source>
        <dbReference type="PIRSR" id="PIRSR036492-1"/>
    </source>
</evidence>
<organism evidence="9 10">
    <name type="scientific">Glaciecola nitratireducens (strain JCM 12485 / KCTC 12276 / FR1064)</name>
    <dbReference type="NCBI Taxonomy" id="1085623"/>
    <lineage>
        <taxon>Bacteria</taxon>
        <taxon>Pseudomonadati</taxon>
        <taxon>Pseudomonadota</taxon>
        <taxon>Gammaproteobacteria</taxon>
        <taxon>Alteromonadales</taxon>
        <taxon>Alteromonadaceae</taxon>
        <taxon>Brumicola</taxon>
    </lineage>
</organism>
<dbReference type="InterPro" id="IPR016161">
    <property type="entry name" value="Ald_DH/histidinol_DH"/>
</dbReference>
<dbReference type="GO" id="GO:0005737">
    <property type="term" value="C:cytoplasm"/>
    <property type="evidence" value="ECO:0007669"/>
    <property type="project" value="TreeGrafter"/>
</dbReference>
<dbReference type="CDD" id="cd07087">
    <property type="entry name" value="ALDH_F3-13-14_CALDH-like"/>
    <property type="match status" value="1"/>
</dbReference>
<dbReference type="EMBL" id="CP003060">
    <property type="protein sequence ID" value="AEP28780.1"/>
    <property type="molecule type" value="Genomic_DNA"/>
</dbReference>
<dbReference type="PROSITE" id="PS00687">
    <property type="entry name" value="ALDEHYDE_DEHYDR_GLU"/>
    <property type="match status" value="1"/>
</dbReference>
<dbReference type="Pfam" id="PF00171">
    <property type="entry name" value="Aldedh"/>
    <property type="match status" value="1"/>
</dbReference>
<dbReference type="GO" id="GO:0006081">
    <property type="term" value="P:aldehyde metabolic process"/>
    <property type="evidence" value="ECO:0007669"/>
    <property type="project" value="InterPro"/>
</dbReference>
<evidence type="ECO:0000259" key="8">
    <source>
        <dbReference type="Pfam" id="PF00171"/>
    </source>
</evidence>
<evidence type="ECO:0000256" key="3">
    <source>
        <dbReference type="ARBA" id="ARBA00023027"/>
    </source>
</evidence>
<dbReference type="RefSeq" id="WP_014107657.1">
    <property type="nucleotide sequence ID" value="NC_016041.1"/>
</dbReference>
<dbReference type="PANTHER" id="PTHR43570:SF16">
    <property type="entry name" value="ALDEHYDE DEHYDROGENASE TYPE III, ISOFORM Q"/>
    <property type="match status" value="1"/>
</dbReference>
<keyword evidence="10" id="KW-1185">Reference proteome</keyword>
<dbReference type="Gene3D" id="3.40.309.10">
    <property type="entry name" value="Aldehyde Dehydrogenase, Chain A, domain 2"/>
    <property type="match status" value="1"/>
</dbReference>
<feature type="active site" evidence="5 6">
    <location>
        <position position="223"/>
    </location>
</feature>
<evidence type="ECO:0000313" key="9">
    <source>
        <dbReference type="EMBL" id="AEP28780.1"/>
    </source>
</evidence>
<reference evidence="9 10" key="1">
    <citation type="journal article" date="2011" name="J. Bacteriol.">
        <title>Complete genome sequence of seawater bacterium Glaciecola nitratireducens FR1064T.</title>
        <authorList>
            <person name="Bian F."/>
            <person name="Qin Q.L."/>
            <person name="Xie B.B."/>
            <person name="Shu Y.L."/>
            <person name="Zhang X.Y."/>
            <person name="Yu Y."/>
            <person name="Chen B."/>
            <person name="Chen X.L."/>
            <person name="Zhou B.C."/>
            <person name="Zhang Y.Z."/>
        </authorList>
    </citation>
    <scope>NUCLEOTIDE SEQUENCE [LARGE SCALE GENOMIC DNA]</scope>
    <source>
        <strain evidence="10">JCM 12485 / KCTC 12276 / FR1064</strain>
    </source>
</reference>
<dbReference type="AlphaFoldDB" id="G4QEL7"/>
<dbReference type="STRING" id="1085623.GNIT_0627"/>
<dbReference type="FunFam" id="3.40.605.10:FF:000004">
    <property type="entry name" value="Aldehyde dehydrogenase"/>
    <property type="match status" value="1"/>
</dbReference>
<dbReference type="Gene3D" id="3.40.605.10">
    <property type="entry name" value="Aldehyde Dehydrogenase, Chain A, domain 1"/>
    <property type="match status" value="1"/>
</dbReference>
<feature type="domain" description="Aldehyde dehydrogenase" evidence="8">
    <location>
        <begin position="4"/>
        <end position="441"/>
    </location>
</feature>
<dbReference type="InterPro" id="IPR016163">
    <property type="entry name" value="Ald_DH_C"/>
</dbReference>
<sequence>MQDVSATFQQAQIATYNTTNIDELKRTFASGRTKSYEWRVEQLNALTLLIEENSSDIIEALHADLGKCKTEAWLTEIGYSTASITDTVKRLKSWMKPNKISTPMIAQPGKSYTINEPLGVALIIGAWNYPFQLVITPLIAAIAAGNCAVIKPSELSLTTSALLAKLVPKYLDNAAIKVVEGGKDETTELLAQPFDKYFYTGGEQVGRIVMTAAAKHLASVTLELGGKSPCVVDGDTNLDVAIRRIVWGKWMNAGQTCVAPDYVLIEEEYLTDFSQRLIAEIKKQYGKEPSQSKDYGRIINQRHCSRLINYLDGQNVIHGGKHKLDDKFIEPTVVVQPSVDSALMQEEIFGPILPIVTFKSKQKMLDFITSRPKPLAAYVFTSNAKFEADFVEQISAGSVCVNDTSIFMANHDLPFGGVGTSGMGQYHGKAGFDIFSHTKSVMKRSYKFDAPIRYAPFSKLKLMLLKKFS</sequence>
<name>G4QEL7_GLANF</name>
<dbReference type="Proteomes" id="UP000009282">
    <property type="component" value="Chromosome"/>
</dbReference>
<evidence type="ECO:0000256" key="1">
    <source>
        <dbReference type="ARBA" id="ARBA00009986"/>
    </source>
</evidence>
<evidence type="ECO:0000256" key="2">
    <source>
        <dbReference type="ARBA" id="ARBA00023002"/>
    </source>
</evidence>